<dbReference type="InterPro" id="IPR027417">
    <property type="entry name" value="P-loop_NTPase"/>
</dbReference>
<dbReference type="Pfam" id="PF00005">
    <property type="entry name" value="ABC_tran"/>
    <property type="match status" value="1"/>
</dbReference>
<dbReference type="EMBL" id="JACHKZ010000001">
    <property type="protein sequence ID" value="MBB6576024.1"/>
    <property type="molecule type" value="Genomic_DNA"/>
</dbReference>
<keyword evidence="3 5" id="KW-0067">ATP-binding</keyword>
<comment type="caution">
    <text evidence="5">The sequence shown here is derived from an EMBL/GenBank/DDBJ whole genome shotgun (WGS) entry which is preliminary data.</text>
</comment>
<keyword evidence="1" id="KW-0472">Membrane</keyword>
<name>A0ABR6RAG2_9BURK</name>
<evidence type="ECO:0000259" key="4">
    <source>
        <dbReference type="PROSITE" id="PS50893"/>
    </source>
</evidence>
<keyword evidence="1" id="KW-1003">Cell membrane</keyword>
<dbReference type="PANTHER" id="PTHR42794:SF2">
    <property type="entry name" value="ABC TRANSPORTER ATP-BINDING PROTEIN"/>
    <property type="match status" value="1"/>
</dbReference>
<dbReference type="PROSITE" id="PS50893">
    <property type="entry name" value="ABC_TRANSPORTER_2"/>
    <property type="match status" value="1"/>
</dbReference>
<evidence type="ECO:0000256" key="1">
    <source>
        <dbReference type="ARBA" id="ARBA00022475"/>
    </source>
</evidence>
<organism evidence="5 6">
    <name type="scientific">Comamonas odontotermitis</name>
    <dbReference type="NCBI Taxonomy" id="379895"/>
    <lineage>
        <taxon>Bacteria</taxon>
        <taxon>Pseudomonadati</taxon>
        <taxon>Pseudomonadota</taxon>
        <taxon>Betaproteobacteria</taxon>
        <taxon>Burkholderiales</taxon>
        <taxon>Comamonadaceae</taxon>
        <taxon>Comamonas</taxon>
    </lineage>
</organism>
<keyword evidence="6" id="KW-1185">Reference proteome</keyword>
<proteinExistence type="predicted"/>
<dbReference type="RefSeq" id="WP_184704109.1">
    <property type="nucleotide sequence ID" value="NZ_JACHKZ010000001.1"/>
</dbReference>
<dbReference type="InterPro" id="IPR003593">
    <property type="entry name" value="AAA+_ATPase"/>
</dbReference>
<evidence type="ECO:0000313" key="6">
    <source>
        <dbReference type="Proteomes" id="UP000562492"/>
    </source>
</evidence>
<dbReference type="InterPro" id="IPR017871">
    <property type="entry name" value="ABC_transporter-like_CS"/>
</dbReference>
<dbReference type="PANTHER" id="PTHR42794">
    <property type="entry name" value="HEMIN IMPORT ATP-BINDING PROTEIN HMUV"/>
    <property type="match status" value="1"/>
</dbReference>
<protein>
    <submittedName>
        <fullName evidence="5">Iron complex transport system ATP-binding protein</fullName>
    </submittedName>
</protein>
<accession>A0ABR6RAG2</accession>
<evidence type="ECO:0000256" key="3">
    <source>
        <dbReference type="ARBA" id="ARBA00022840"/>
    </source>
</evidence>
<dbReference type="PROSITE" id="PS00211">
    <property type="entry name" value="ABC_TRANSPORTER_1"/>
    <property type="match status" value="1"/>
</dbReference>
<dbReference type="Gene3D" id="3.40.50.300">
    <property type="entry name" value="P-loop containing nucleotide triphosphate hydrolases"/>
    <property type="match status" value="1"/>
</dbReference>
<dbReference type="GO" id="GO:0005524">
    <property type="term" value="F:ATP binding"/>
    <property type="evidence" value="ECO:0007669"/>
    <property type="project" value="UniProtKB-KW"/>
</dbReference>
<dbReference type="InterPro" id="IPR003439">
    <property type="entry name" value="ABC_transporter-like_ATP-bd"/>
</dbReference>
<dbReference type="SUPFAM" id="SSF52540">
    <property type="entry name" value="P-loop containing nucleoside triphosphate hydrolases"/>
    <property type="match status" value="1"/>
</dbReference>
<gene>
    <name evidence="5" type="ORF">HNP33_000072</name>
</gene>
<dbReference type="SMART" id="SM00382">
    <property type="entry name" value="AAA"/>
    <property type="match status" value="1"/>
</dbReference>
<feature type="domain" description="ABC transporter" evidence="4">
    <location>
        <begin position="2"/>
        <end position="234"/>
    </location>
</feature>
<reference evidence="5 6" key="1">
    <citation type="submission" date="2020-08" db="EMBL/GenBank/DDBJ databases">
        <title>Functional genomics of gut bacteria from endangered species of beetles.</title>
        <authorList>
            <person name="Carlos-Shanley C."/>
        </authorList>
    </citation>
    <scope>NUCLEOTIDE SEQUENCE [LARGE SCALE GENOMIC DNA]</scope>
    <source>
        <strain evidence="5 6">S00124</strain>
    </source>
</reference>
<keyword evidence="2" id="KW-0547">Nucleotide-binding</keyword>
<sequence>MLRAQGLHFAVGQRPIVQDAALQVGTGECVGLIGPNGCGKSTLLRMLYRVLPPHRGQVLLEGQDVWQMDARAFARQAAVLAQSSTPAFDSTVQEAVMLGRLPHQGRFAADSEQDRCIVGESLERVGAAQLAGQSMATLSGGERQRVLLARALAQQPQLLFLDEPTNHLDIRYQLELMRLVRSLQLTVLVVLHDLNIAAQFCDRLYLMHEGVLVASGPPREVLTPEALERAFGVRAAIDDHPATGRPRIAYWMEWDEHDKG</sequence>
<evidence type="ECO:0000256" key="2">
    <source>
        <dbReference type="ARBA" id="ARBA00022741"/>
    </source>
</evidence>
<evidence type="ECO:0000313" key="5">
    <source>
        <dbReference type="EMBL" id="MBB6576024.1"/>
    </source>
</evidence>
<dbReference type="CDD" id="cd03214">
    <property type="entry name" value="ABC_Iron-Siderophores_B12_Hemin"/>
    <property type="match status" value="1"/>
</dbReference>
<dbReference type="Proteomes" id="UP000562492">
    <property type="component" value="Unassembled WGS sequence"/>
</dbReference>